<dbReference type="Proteomes" id="UP000030689">
    <property type="component" value="Unassembled WGS sequence"/>
</dbReference>
<dbReference type="InterPro" id="IPR003653">
    <property type="entry name" value="Peptidase_C48_C"/>
</dbReference>
<evidence type="ECO:0000259" key="5">
    <source>
        <dbReference type="PROSITE" id="PS50600"/>
    </source>
</evidence>
<dbReference type="OMA" id="DLTHIDM"/>
<keyword evidence="7" id="KW-1185">Reference proteome</keyword>
<dbReference type="PROSITE" id="PS50600">
    <property type="entry name" value="ULP_PROTEASE"/>
    <property type="match status" value="1"/>
</dbReference>
<evidence type="ECO:0000256" key="1">
    <source>
        <dbReference type="ARBA" id="ARBA00005234"/>
    </source>
</evidence>
<dbReference type="EMBL" id="KI517464">
    <property type="protein sequence ID" value="ESQ43646.1"/>
    <property type="molecule type" value="Genomic_DNA"/>
</dbReference>
<feature type="domain" description="Ubiquitin-like protease family profile" evidence="5">
    <location>
        <begin position="49"/>
        <end position="251"/>
    </location>
</feature>
<organism evidence="6 7">
    <name type="scientific">Eutrema salsugineum</name>
    <name type="common">Saltwater cress</name>
    <name type="synonym">Sisymbrium salsugineum</name>
    <dbReference type="NCBI Taxonomy" id="72664"/>
    <lineage>
        <taxon>Eukaryota</taxon>
        <taxon>Viridiplantae</taxon>
        <taxon>Streptophyta</taxon>
        <taxon>Embryophyta</taxon>
        <taxon>Tracheophyta</taxon>
        <taxon>Spermatophyta</taxon>
        <taxon>Magnoliopsida</taxon>
        <taxon>eudicotyledons</taxon>
        <taxon>Gunneridae</taxon>
        <taxon>Pentapetalae</taxon>
        <taxon>rosids</taxon>
        <taxon>malvids</taxon>
        <taxon>Brassicales</taxon>
        <taxon>Brassicaceae</taxon>
        <taxon>Eutremeae</taxon>
        <taxon>Eutrema</taxon>
    </lineage>
</organism>
<reference evidence="6 7" key="1">
    <citation type="journal article" date="2013" name="Front. Plant Sci.">
        <title>The Reference Genome of the Halophytic Plant Eutrema salsugineum.</title>
        <authorList>
            <person name="Yang R."/>
            <person name="Jarvis D.E."/>
            <person name="Chen H."/>
            <person name="Beilstein M.A."/>
            <person name="Grimwood J."/>
            <person name="Jenkins J."/>
            <person name="Shu S."/>
            <person name="Prochnik S."/>
            <person name="Xin M."/>
            <person name="Ma C."/>
            <person name="Schmutz J."/>
            <person name="Wing R.A."/>
            <person name="Mitchell-Olds T."/>
            <person name="Schumaker K.S."/>
            <person name="Wang X."/>
        </authorList>
    </citation>
    <scope>NUCLEOTIDE SEQUENCE [LARGE SCALE GENOMIC DNA]</scope>
</reference>
<dbReference type="SUPFAM" id="SSF54001">
    <property type="entry name" value="Cysteine proteinases"/>
    <property type="match status" value="1"/>
</dbReference>
<feature type="compositionally biased region" description="Low complexity" evidence="4">
    <location>
        <begin position="18"/>
        <end position="27"/>
    </location>
</feature>
<keyword evidence="2" id="KW-0645">Protease</keyword>
<dbReference type="GO" id="GO:0006508">
    <property type="term" value="P:proteolysis"/>
    <property type="evidence" value="ECO:0007669"/>
    <property type="project" value="UniProtKB-KW"/>
</dbReference>
<dbReference type="GO" id="GO:0008234">
    <property type="term" value="F:cysteine-type peptidase activity"/>
    <property type="evidence" value="ECO:0007669"/>
    <property type="project" value="InterPro"/>
</dbReference>
<dbReference type="Gramene" id="ESQ43646">
    <property type="protein sequence ID" value="ESQ43646"/>
    <property type="gene ID" value="EUTSA_v10015447mg"/>
</dbReference>
<evidence type="ECO:0000256" key="2">
    <source>
        <dbReference type="ARBA" id="ARBA00022670"/>
    </source>
</evidence>
<comment type="similarity">
    <text evidence="1">Belongs to the peptidase C48 family.</text>
</comment>
<dbReference type="KEGG" id="eus:EUTSA_v10015447mg"/>
<dbReference type="Pfam" id="PF02902">
    <property type="entry name" value="Peptidase_C48"/>
    <property type="match status" value="1"/>
</dbReference>
<sequence>MDGSVPISEREDDNPHTPVEVSEPQVEVEQIHRRFSKRVRTVSTRYDSPFLCEKRIRSIIGQNPPVDEAERSLQQRFKKAMKAFKRNLLREDSRKPRVDVLDSKFVSMLTKLYPRFSKAYNRAAFKFSKALIERVQGVGELDRVQLFTDADVLYLPFNLDIKHWVFLAVDVVSCKIHVIDCNAKLQSDVSMCTEIRPLAEMLPYLFKEVAANEQMSQVGTSEYEIIRVCNVPQIKSTPDAGLVAYFLMLSHALFGIQGCLEFDLTHIDMEAKKVAMVMIDQYL</sequence>
<proteinExistence type="inferred from homology"/>
<keyword evidence="3" id="KW-0378">Hydrolase</keyword>
<gene>
    <name evidence="6" type="ORF">EUTSA_v10015447mg</name>
</gene>
<dbReference type="InterPro" id="IPR038765">
    <property type="entry name" value="Papain-like_cys_pep_sf"/>
</dbReference>
<dbReference type="AlphaFoldDB" id="V4NCE7"/>
<evidence type="ECO:0000256" key="4">
    <source>
        <dbReference type="SAM" id="MobiDB-lite"/>
    </source>
</evidence>
<evidence type="ECO:0000313" key="6">
    <source>
        <dbReference type="EMBL" id="ESQ43646.1"/>
    </source>
</evidence>
<protein>
    <recommendedName>
        <fullName evidence="5">Ubiquitin-like protease family profile domain-containing protein</fullName>
    </recommendedName>
</protein>
<feature type="region of interest" description="Disordered" evidence="4">
    <location>
        <begin position="1"/>
        <end position="27"/>
    </location>
</feature>
<evidence type="ECO:0000256" key="3">
    <source>
        <dbReference type="ARBA" id="ARBA00022801"/>
    </source>
</evidence>
<dbReference type="Gene3D" id="3.40.395.10">
    <property type="entry name" value="Adenoviral Proteinase, Chain A"/>
    <property type="match status" value="1"/>
</dbReference>
<accession>V4NCE7</accession>
<evidence type="ECO:0000313" key="7">
    <source>
        <dbReference type="Proteomes" id="UP000030689"/>
    </source>
</evidence>
<name>V4NCE7_EUTSA</name>